<evidence type="ECO:0000313" key="2">
    <source>
        <dbReference type="Proteomes" id="UP001163046"/>
    </source>
</evidence>
<dbReference type="EMBL" id="MU826352">
    <property type="protein sequence ID" value="KAJ7380701.1"/>
    <property type="molecule type" value="Genomic_DNA"/>
</dbReference>
<evidence type="ECO:0000313" key="1">
    <source>
        <dbReference type="EMBL" id="KAJ7380701.1"/>
    </source>
</evidence>
<protein>
    <submittedName>
        <fullName evidence="1">Uncharacterized protein</fullName>
    </submittedName>
</protein>
<accession>A0A9W9ZFF8</accession>
<dbReference type="OrthoDB" id="5946084at2759"/>
<dbReference type="AlphaFoldDB" id="A0A9W9ZFF8"/>
<comment type="caution">
    <text evidence="1">The sequence shown here is derived from an EMBL/GenBank/DDBJ whole genome shotgun (WGS) entry which is preliminary data.</text>
</comment>
<keyword evidence="2" id="KW-1185">Reference proteome</keyword>
<reference evidence="1" key="1">
    <citation type="submission" date="2023-01" db="EMBL/GenBank/DDBJ databases">
        <title>Genome assembly of the deep-sea coral Lophelia pertusa.</title>
        <authorList>
            <person name="Herrera S."/>
            <person name="Cordes E."/>
        </authorList>
    </citation>
    <scope>NUCLEOTIDE SEQUENCE</scope>
    <source>
        <strain evidence="1">USNM1676648</strain>
        <tissue evidence="1">Polyp</tissue>
    </source>
</reference>
<proteinExistence type="predicted"/>
<sequence>MTTWHQLGPRLAAHTRFFLMTTLHCLKDCSMLGWNGTHADGKWTSTNVTGQSRIQFPLNPYGFQDSRRSFVSSYKRRDCDDRRATEASLSPGDTWAIFVR</sequence>
<organism evidence="1 2">
    <name type="scientific">Desmophyllum pertusum</name>
    <dbReference type="NCBI Taxonomy" id="174260"/>
    <lineage>
        <taxon>Eukaryota</taxon>
        <taxon>Metazoa</taxon>
        <taxon>Cnidaria</taxon>
        <taxon>Anthozoa</taxon>
        <taxon>Hexacorallia</taxon>
        <taxon>Scleractinia</taxon>
        <taxon>Caryophylliina</taxon>
        <taxon>Caryophylliidae</taxon>
        <taxon>Desmophyllum</taxon>
    </lineage>
</organism>
<gene>
    <name evidence="1" type="ORF">OS493_007069</name>
</gene>
<dbReference type="Proteomes" id="UP001163046">
    <property type="component" value="Unassembled WGS sequence"/>
</dbReference>
<name>A0A9W9ZFF8_9CNID</name>